<evidence type="ECO:0000256" key="7">
    <source>
        <dbReference type="ARBA" id="ARBA00022801"/>
    </source>
</evidence>
<keyword evidence="9 12" id="KW-1133">Transmembrane helix</keyword>
<evidence type="ECO:0000256" key="5">
    <source>
        <dbReference type="ARBA" id="ARBA00022692"/>
    </source>
</evidence>
<dbReference type="Pfam" id="PF13886">
    <property type="entry name" value="TM7S3_TM198"/>
    <property type="match status" value="1"/>
</dbReference>
<protein>
    <recommendedName>
        <fullName evidence="11">Transmembrane protein 198</fullName>
    </recommendedName>
</protein>
<feature type="transmembrane region" description="Helical" evidence="12">
    <location>
        <begin position="326"/>
        <end position="346"/>
    </location>
</feature>
<sequence>MQLIREHQQNGWCWTNIMDKVFEVLHSEKFLKNDFVTCLESLKFTAGMKETCNYLQSNSVSTIIISDSNSYFIDHLLERDSLHCTFCSIYTNPAGWRSDGRLHVERFHEHECTVCPLNLCKRKVLQTHLADCAERYESIVYVGDGHGDLCPSLALKPGDYILARNGYKLLKCLKGEKGEEVKADVIPWSSGFEVLQFFQQLFLLHIKSMRPNKLTALLLMAAAISLSQGQNITVSPSATTANSSSVDNLTTTTVPTTKLQETTGIPTNATPQNNATPGIKKSDCDGFEVFVLNNQLNIPYIVTCCITVLCGFYLVIFGYRFFKCSLFLLGFLFATFVTYVICSNHADLPTWGLVAVAVAVGIFCGLLTTFVTYCGLFLGGFGLGFFIGVAIFFIIETFYHVTIRWIPFGVLLGLSLIFGLLTMRWQKGFFIVATSLIGAAMITGSVDYFVEEFVLISYTWQIIMAEEGKIGCWVTWIILSILPVLFVLGNVVQFCKTGRSVSHRKRSDSVSLQGEDKAMKRYRSLNMNGDVVAKSYYTRDDEEGRPTEV</sequence>
<keyword evidence="15" id="KW-1185">Reference proteome</keyword>
<dbReference type="InterPro" id="IPR006384">
    <property type="entry name" value="HAD_hydro_PyrdxlP_Pase-like"/>
</dbReference>
<feature type="transmembrane region" description="Helical" evidence="12">
    <location>
        <begin position="352"/>
        <end position="371"/>
    </location>
</feature>
<evidence type="ECO:0000256" key="10">
    <source>
        <dbReference type="ARBA" id="ARBA00023136"/>
    </source>
</evidence>
<keyword evidence="10 12" id="KW-0472">Membrane</keyword>
<evidence type="ECO:0000259" key="13">
    <source>
        <dbReference type="Pfam" id="PF13886"/>
    </source>
</evidence>
<keyword evidence="6" id="KW-0479">Metal-binding</keyword>
<feature type="transmembrane region" description="Helical" evidence="12">
    <location>
        <begin position="401"/>
        <end position="421"/>
    </location>
</feature>
<organism evidence="14 15">
    <name type="scientific">Porites lobata</name>
    <dbReference type="NCBI Taxonomy" id="104759"/>
    <lineage>
        <taxon>Eukaryota</taxon>
        <taxon>Metazoa</taxon>
        <taxon>Cnidaria</taxon>
        <taxon>Anthozoa</taxon>
        <taxon>Hexacorallia</taxon>
        <taxon>Scleractinia</taxon>
        <taxon>Fungiina</taxon>
        <taxon>Poritidae</taxon>
        <taxon>Porites</taxon>
    </lineage>
</organism>
<dbReference type="PANTHER" id="PTHR31247">
    <property type="entry name" value="TRANSMEMBRANE PROTEIN 198 FAMILY MEMBER"/>
    <property type="match status" value="1"/>
</dbReference>
<dbReference type="EMBL" id="CALNXK010000360">
    <property type="protein sequence ID" value="CAH3183665.1"/>
    <property type="molecule type" value="Genomic_DNA"/>
</dbReference>
<comment type="similarity">
    <text evidence="4">Belongs to the HAD-like hydrolase superfamily. PHOSPHO family.</text>
</comment>
<comment type="similarity">
    <text evidence="3">Belongs to the TMEM198 family.</text>
</comment>
<dbReference type="Proteomes" id="UP001159405">
    <property type="component" value="Unassembled WGS sequence"/>
</dbReference>
<evidence type="ECO:0000256" key="11">
    <source>
        <dbReference type="ARBA" id="ARBA00049737"/>
    </source>
</evidence>
<evidence type="ECO:0000313" key="15">
    <source>
        <dbReference type="Proteomes" id="UP001159405"/>
    </source>
</evidence>
<dbReference type="InterPro" id="IPR040236">
    <property type="entry name" value="TMEM198"/>
</dbReference>
<dbReference type="Pfam" id="PF06888">
    <property type="entry name" value="Put_Phosphatase"/>
    <property type="match status" value="1"/>
</dbReference>
<reference evidence="14 15" key="1">
    <citation type="submission" date="2022-05" db="EMBL/GenBank/DDBJ databases">
        <authorList>
            <consortium name="Genoscope - CEA"/>
            <person name="William W."/>
        </authorList>
    </citation>
    <scope>NUCLEOTIDE SEQUENCE [LARGE SCALE GENOMIC DNA]</scope>
</reference>
<comment type="cofactor">
    <cofactor evidence="1">
        <name>Mg(2+)</name>
        <dbReference type="ChEBI" id="CHEBI:18420"/>
    </cofactor>
</comment>
<keyword evidence="7" id="KW-0378">Hydrolase</keyword>
<proteinExistence type="inferred from homology"/>
<feature type="transmembrane region" description="Helical" evidence="12">
    <location>
        <begin position="428"/>
        <end position="450"/>
    </location>
</feature>
<comment type="subcellular location">
    <subcellularLocation>
        <location evidence="2">Membrane</location>
        <topology evidence="2">Multi-pass membrane protein</topology>
    </subcellularLocation>
</comment>
<feature type="transmembrane region" description="Helical" evidence="12">
    <location>
        <begin position="376"/>
        <end position="395"/>
    </location>
</feature>
<dbReference type="InterPro" id="IPR025256">
    <property type="entry name" value="TM7S3/TM198-like_dom"/>
</dbReference>
<dbReference type="InterPro" id="IPR016965">
    <property type="entry name" value="Pase_PHOSPHO-typ"/>
</dbReference>
<evidence type="ECO:0000256" key="12">
    <source>
        <dbReference type="SAM" id="Phobius"/>
    </source>
</evidence>
<dbReference type="InterPro" id="IPR023214">
    <property type="entry name" value="HAD_sf"/>
</dbReference>
<dbReference type="NCBIfam" id="TIGR01489">
    <property type="entry name" value="DKMTPPase-SF"/>
    <property type="match status" value="1"/>
</dbReference>
<keyword evidence="8" id="KW-0460">Magnesium</keyword>
<dbReference type="InterPro" id="IPR036412">
    <property type="entry name" value="HAD-like_sf"/>
</dbReference>
<gene>
    <name evidence="14" type="ORF">PLOB_00029036</name>
</gene>
<dbReference type="Gene3D" id="3.40.50.1000">
    <property type="entry name" value="HAD superfamily/HAD-like"/>
    <property type="match status" value="1"/>
</dbReference>
<evidence type="ECO:0000313" key="14">
    <source>
        <dbReference type="EMBL" id="CAH3183665.1"/>
    </source>
</evidence>
<evidence type="ECO:0000256" key="4">
    <source>
        <dbReference type="ARBA" id="ARBA00008541"/>
    </source>
</evidence>
<evidence type="ECO:0000256" key="8">
    <source>
        <dbReference type="ARBA" id="ARBA00022842"/>
    </source>
</evidence>
<comment type="caution">
    <text evidence="14">The sequence shown here is derived from an EMBL/GenBank/DDBJ whole genome shotgun (WGS) entry which is preliminary data.</text>
</comment>
<keyword evidence="5 12" id="KW-0812">Transmembrane</keyword>
<evidence type="ECO:0000256" key="3">
    <source>
        <dbReference type="ARBA" id="ARBA00006244"/>
    </source>
</evidence>
<dbReference type="NCBIfam" id="TIGR01488">
    <property type="entry name" value="HAD-SF-IB"/>
    <property type="match status" value="1"/>
</dbReference>
<accession>A0ABN8RZ74</accession>
<evidence type="ECO:0000256" key="1">
    <source>
        <dbReference type="ARBA" id="ARBA00001946"/>
    </source>
</evidence>
<dbReference type="PANTHER" id="PTHR31247:SF5">
    <property type="entry name" value="DUF4203 DOMAIN-CONTAINING PROTEIN"/>
    <property type="match status" value="1"/>
</dbReference>
<feature type="domain" description="TM7S3/TM198-like" evidence="13">
    <location>
        <begin position="304"/>
        <end position="494"/>
    </location>
</feature>
<evidence type="ECO:0000256" key="2">
    <source>
        <dbReference type="ARBA" id="ARBA00004141"/>
    </source>
</evidence>
<feature type="transmembrane region" description="Helical" evidence="12">
    <location>
        <begin position="473"/>
        <end position="495"/>
    </location>
</feature>
<evidence type="ECO:0000256" key="9">
    <source>
        <dbReference type="ARBA" id="ARBA00022989"/>
    </source>
</evidence>
<name>A0ABN8RZ74_9CNID</name>
<evidence type="ECO:0000256" key="6">
    <source>
        <dbReference type="ARBA" id="ARBA00022723"/>
    </source>
</evidence>
<dbReference type="SUPFAM" id="SSF56784">
    <property type="entry name" value="HAD-like"/>
    <property type="match status" value="1"/>
</dbReference>
<feature type="transmembrane region" description="Helical" evidence="12">
    <location>
        <begin position="298"/>
        <end position="319"/>
    </location>
</feature>